<keyword evidence="3" id="KW-0804">Transcription</keyword>
<dbReference type="InterPro" id="IPR046335">
    <property type="entry name" value="LacI/GalR-like_sensor"/>
</dbReference>
<feature type="domain" description="HTH araC/xylS-type" evidence="4">
    <location>
        <begin position="283"/>
        <end position="381"/>
    </location>
</feature>
<dbReference type="GO" id="GO:0000976">
    <property type="term" value="F:transcription cis-regulatory region binding"/>
    <property type="evidence" value="ECO:0007669"/>
    <property type="project" value="TreeGrafter"/>
</dbReference>
<dbReference type="InterPro" id="IPR018062">
    <property type="entry name" value="HTH_AraC-typ_CS"/>
</dbReference>
<protein>
    <submittedName>
        <fullName evidence="5">XylR family transcriptional regulator</fullName>
    </submittedName>
</protein>
<dbReference type="InterPro" id="IPR018060">
    <property type="entry name" value="HTH_AraC"/>
</dbReference>
<keyword evidence="2" id="KW-0238">DNA-binding</keyword>
<dbReference type="AlphaFoldDB" id="A0A927F9R5"/>
<evidence type="ECO:0000259" key="4">
    <source>
        <dbReference type="PROSITE" id="PS01124"/>
    </source>
</evidence>
<dbReference type="Pfam" id="PF12833">
    <property type="entry name" value="HTH_18"/>
    <property type="match status" value="1"/>
</dbReference>
<dbReference type="Gene3D" id="3.40.50.2300">
    <property type="match status" value="2"/>
</dbReference>
<evidence type="ECO:0000256" key="3">
    <source>
        <dbReference type="ARBA" id="ARBA00023163"/>
    </source>
</evidence>
<dbReference type="EMBL" id="JACYFG010000036">
    <property type="protein sequence ID" value="MBD5780454.1"/>
    <property type="molecule type" value="Genomic_DNA"/>
</dbReference>
<dbReference type="SUPFAM" id="SSF46689">
    <property type="entry name" value="Homeodomain-like"/>
    <property type="match status" value="2"/>
</dbReference>
<evidence type="ECO:0000256" key="2">
    <source>
        <dbReference type="ARBA" id="ARBA00023125"/>
    </source>
</evidence>
<dbReference type="SUPFAM" id="SSF53822">
    <property type="entry name" value="Periplasmic binding protein-like I"/>
    <property type="match status" value="1"/>
</dbReference>
<dbReference type="Proteomes" id="UP000622317">
    <property type="component" value="Unassembled WGS sequence"/>
</dbReference>
<dbReference type="SMART" id="SM00342">
    <property type="entry name" value="HTH_ARAC"/>
    <property type="match status" value="1"/>
</dbReference>
<organism evidence="5 6">
    <name type="scientific">Pelagicoccus enzymogenes</name>
    <dbReference type="NCBI Taxonomy" id="2773457"/>
    <lineage>
        <taxon>Bacteria</taxon>
        <taxon>Pseudomonadati</taxon>
        <taxon>Verrucomicrobiota</taxon>
        <taxon>Opitutia</taxon>
        <taxon>Puniceicoccales</taxon>
        <taxon>Pelagicoccaceae</taxon>
        <taxon>Pelagicoccus</taxon>
    </lineage>
</organism>
<sequence>MPRKNIAILVETSLNSGRQIVRGISRFARERNDWSLYYHTGPLGALATASLDNWQGDGIIARVANPELHAQVRACQVPVVDVLGNVPNTDYPVVKCDEAAISSLVGNHFKERGFRNVAFFGLSDEHWSLARRQELASFCRATLNTELSSLEVAHEDRASKVWANYIDRIQNWIASLPKPVGIMIASDQFGPDVLAACQASGFSVPDQVSLVGVDNDLPFCEICQPQLSSVEPNHELVGYEAARTLDCILQEGEEVRQSTEVAPHILHVRQSSDATALEDPALVKALRFIRNNACDPISVDDIARAAGVSRSVLQRRFRSSLDQTVLESILTVRVNRAKEMLSTTSLPLPDLAERCGFRHQEYLGFVFKKRIGCTPGQYRIQHTQPR</sequence>
<dbReference type="CDD" id="cd01543">
    <property type="entry name" value="PBP1_XylR"/>
    <property type="match status" value="1"/>
</dbReference>
<dbReference type="PROSITE" id="PS00041">
    <property type="entry name" value="HTH_ARAC_FAMILY_1"/>
    <property type="match status" value="1"/>
</dbReference>
<dbReference type="Gene3D" id="1.10.10.60">
    <property type="entry name" value="Homeodomain-like"/>
    <property type="match status" value="1"/>
</dbReference>
<dbReference type="InterPro" id="IPR028082">
    <property type="entry name" value="Peripla_BP_I"/>
</dbReference>
<dbReference type="InterPro" id="IPR009057">
    <property type="entry name" value="Homeodomain-like_sf"/>
</dbReference>
<reference evidence="5" key="1">
    <citation type="submission" date="2020-09" db="EMBL/GenBank/DDBJ databases">
        <title>Pelagicoccus enzymogenes sp. nov. with an EPS production, isolated from marine sediment.</title>
        <authorList>
            <person name="Feng X."/>
        </authorList>
    </citation>
    <scope>NUCLEOTIDE SEQUENCE</scope>
    <source>
        <strain evidence="5">NFK12</strain>
    </source>
</reference>
<dbReference type="PANTHER" id="PTHR30146:SF24">
    <property type="entry name" value="XYLOSE OPERON REGULATORY PROTEIN"/>
    <property type="match status" value="1"/>
</dbReference>
<dbReference type="Pfam" id="PF22177">
    <property type="entry name" value="PBP1_XylR"/>
    <property type="match status" value="1"/>
</dbReference>
<accession>A0A927F9R5</accession>
<keyword evidence="1" id="KW-0805">Transcription regulation</keyword>
<dbReference type="GO" id="GO:0003700">
    <property type="term" value="F:DNA-binding transcription factor activity"/>
    <property type="evidence" value="ECO:0007669"/>
    <property type="project" value="InterPro"/>
</dbReference>
<comment type="caution">
    <text evidence="5">The sequence shown here is derived from an EMBL/GenBank/DDBJ whole genome shotgun (WGS) entry which is preliminary data.</text>
</comment>
<dbReference type="PROSITE" id="PS01124">
    <property type="entry name" value="HTH_ARAC_FAMILY_2"/>
    <property type="match status" value="1"/>
</dbReference>
<dbReference type="Pfam" id="PF13377">
    <property type="entry name" value="Peripla_BP_3"/>
    <property type="match status" value="1"/>
</dbReference>
<name>A0A927F9R5_9BACT</name>
<proteinExistence type="predicted"/>
<evidence type="ECO:0000313" key="6">
    <source>
        <dbReference type="Proteomes" id="UP000622317"/>
    </source>
</evidence>
<evidence type="ECO:0000256" key="1">
    <source>
        <dbReference type="ARBA" id="ARBA00023015"/>
    </source>
</evidence>
<dbReference type="PANTHER" id="PTHR30146">
    <property type="entry name" value="LACI-RELATED TRANSCRIPTIONAL REPRESSOR"/>
    <property type="match status" value="1"/>
</dbReference>
<dbReference type="InterPro" id="IPR054031">
    <property type="entry name" value="XylR_PBP1"/>
</dbReference>
<dbReference type="RefSeq" id="WP_191617555.1">
    <property type="nucleotide sequence ID" value="NZ_JACYFG010000036.1"/>
</dbReference>
<gene>
    <name evidence="5" type="ORF">IEN85_13215</name>
</gene>
<evidence type="ECO:0000313" key="5">
    <source>
        <dbReference type="EMBL" id="MBD5780454.1"/>
    </source>
</evidence>
<keyword evidence="6" id="KW-1185">Reference proteome</keyword>